<sequence>MAVYNLAREVMVVAAKKYQLKSSGRCRQWIDLWTEVEFHQLAFDDSDLLQPDLSPDTIEWCCQEFVSDILDRVNLLVIRRFYLHCLQSYDAEVLKDWMVRGWTNNVVEVDIRVDNINEDNFLDLPSNLCTSTALEVLKLQGNITLDPDPDQQVIFPSLRILHMDVIQLGVNGHYRDLYRRCPVLDDLYVRGNITEPLPFQFHVVSTSVRNLNSEFYLEDKHFDNEDNVSLTFEINTQNLVCLELRDNFFAQYILRNLNLLEKADIGTGGVFMCPRGGGFDFDHWSDERISFLRELYNVNSLALSGCTVGALSSILVRQNAGAASSDDDDDFTGGHFELLPTFYSLEKLKLGFVYCCSWNFLPFALERSPFLQTLDLEKGNHVRGFGGKLHELQVIEYLLKNAGVLKRMDIYASAEGGAHSEEIKAYQGGSVTCYVNVTVE</sequence>
<dbReference type="Gene3D" id="3.80.10.10">
    <property type="entry name" value="Ribonuclease Inhibitor"/>
    <property type="match status" value="1"/>
</dbReference>
<comment type="caution">
    <text evidence="2">The sequence shown here is derived from an EMBL/GenBank/DDBJ whole genome shotgun (WGS) entry which is preliminary data.</text>
</comment>
<dbReference type="InterPro" id="IPR050232">
    <property type="entry name" value="FBL13/AtMIF1-like"/>
</dbReference>
<organism evidence="2 3">
    <name type="scientific">Citrus x changshan-huyou</name>
    <dbReference type="NCBI Taxonomy" id="2935761"/>
    <lineage>
        <taxon>Eukaryota</taxon>
        <taxon>Viridiplantae</taxon>
        <taxon>Streptophyta</taxon>
        <taxon>Embryophyta</taxon>
        <taxon>Tracheophyta</taxon>
        <taxon>Spermatophyta</taxon>
        <taxon>Magnoliopsida</taxon>
        <taxon>eudicotyledons</taxon>
        <taxon>Gunneridae</taxon>
        <taxon>Pentapetalae</taxon>
        <taxon>rosids</taxon>
        <taxon>malvids</taxon>
        <taxon>Sapindales</taxon>
        <taxon>Rutaceae</taxon>
        <taxon>Aurantioideae</taxon>
        <taxon>Citrus</taxon>
    </lineage>
</organism>
<accession>A0AAP0MHN7</accession>
<dbReference type="InterPro" id="IPR032675">
    <property type="entry name" value="LRR_dom_sf"/>
</dbReference>
<dbReference type="Pfam" id="PF08387">
    <property type="entry name" value="FBD"/>
    <property type="match status" value="1"/>
</dbReference>
<dbReference type="InterPro" id="IPR006566">
    <property type="entry name" value="FBD"/>
</dbReference>
<dbReference type="PANTHER" id="PTHR31900:SF30">
    <property type="entry name" value="SUPERFAMILY PROTEIN, PUTATIVE-RELATED"/>
    <property type="match status" value="1"/>
</dbReference>
<dbReference type="SUPFAM" id="SSF52047">
    <property type="entry name" value="RNI-like"/>
    <property type="match status" value="1"/>
</dbReference>
<dbReference type="EMBL" id="JBCGBO010000004">
    <property type="protein sequence ID" value="KAK9209359.1"/>
    <property type="molecule type" value="Genomic_DNA"/>
</dbReference>
<dbReference type="AlphaFoldDB" id="A0AAP0MHN7"/>
<reference evidence="2 3" key="1">
    <citation type="submission" date="2024-05" db="EMBL/GenBank/DDBJ databases">
        <title>Haplotype-resolved chromosome-level genome assembly of Huyou (Citrus changshanensis).</title>
        <authorList>
            <person name="Miao C."/>
            <person name="Chen W."/>
            <person name="Wu Y."/>
            <person name="Wang L."/>
            <person name="Zhao S."/>
            <person name="Grierson D."/>
            <person name="Xu C."/>
            <person name="Chen K."/>
        </authorList>
    </citation>
    <scope>NUCLEOTIDE SEQUENCE [LARGE SCALE GENOMIC DNA]</scope>
    <source>
        <strain evidence="2">01-14</strain>
        <tissue evidence="2">Leaf</tissue>
    </source>
</reference>
<feature type="domain" description="FBD" evidence="1">
    <location>
        <begin position="382"/>
        <end position="409"/>
    </location>
</feature>
<protein>
    <recommendedName>
        <fullName evidence="1">FBD domain-containing protein</fullName>
    </recommendedName>
</protein>
<dbReference type="Proteomes" id="UP001428341">
    <property type="component" value="Unassembled WGS sequence"/>
</dbReference>
<gene>
    <name evidence="2" type="ORF">WN944_001725</name>
</gene>
<evidence type="ECO:0000313" key="2">
    <source>
        <dbReference type="EMBL" id="KAK9209359.1"/>
    </source>
</evidence>
<keyword evidence="3" id="KW-1185">Reference proteome</keyword>
<name>A0AAP0MHN7_9ROSI</name>
<evidence type="ECO:0000313" key="3">
    <source>
        <dbReference type="Proteomes" id="UP001428341"/>
    </source>
</evidence>
<evidence type="ECO:0000259" key="1">
    <source>
        <dbReference type="Pfam" id="PF08387"/>
    </source>
</evidence>
<proteinExistence type="predicted"/>
<dbReference type="PANTHER" id="PTHR31900">
    <property type="entry name" value="F-BOX/RNI SUPERFAMILY PROTEIN-RELATED"/>
    <property type="match status" value="1"/>
</dbReference>